<sequence length="117" mass="12132">MLAVNGVLYAGGNFTETANGVVKGLGGLACWKYGSSSKERESLSASGSTVGSLIQVFRLVGESLYILGRSTDVGGRALGVFNTRNLTWATSDAGVCFGKLTAANTNCKADARTVNFQ</sequence>
<dbReference type="PANTHER" id="PTHR31778:SF2">
    <property type="entry name" value="BUD SITE SELECTION PROTEIN RAX2"/>
    <property type="match status" value="1"/>
</dbReference>
<dbReference type="PANTHER" id="PTHR31778">
    <property type="entry name" value="BUD SITE SELECTION PROTEIN RAX2"/>
    <property type="match status" value="1"/>
</dbReference>
<protein>
    <submittedName>
        <fullName evidence="1">Uncharacterized protein</fullName>
    </submittedName>
</protein>
<dbReference type="Proteomes" id="UP000235392">
    <property type="component" value="Unassembled WGS sequence"/>
</dbReference>
<dbReference type="AlphaFoldDB" id="A0A2N5T3E2"/>
<reference evidence="1 2" key="1">
    <citation type="submission" date="2017-11" db="EMBL/GenBank/DDBJ databases">
        <title>De novo assembly and phasing of dikaryotic genomes from two isolates of Puccinia coronata f. sp. avenae, the causal agent of oat crown rust.</title>
        <authorList>
            <person name="Miller M.E."/>
            <person name="Zhang Y."/>
            <person name="Omidvar V."/>
            <person name="Sperschneider J."/>
            <person name="Schwessinger B."/>
            <person name="Raley C."/>
            <person name="Palmer J.M."/>
            <person name="Garnica D."/>
            <person name="Upadhyaya N."/>
            <person name="Rathjen J."/>
            <person name="Taylor J.M."/>
            <person name="Park R.F."/>
            <person name="Dodds P.N."/>
            <person name="Hirsch C.D."/>
            <person name="Kianian S.F."/>
            <person name="Figueroa M."/>
        </authorList>
    </citation>
    <scope>NUCLEOTIDE SEQUENCE [LARGE SCALE GENOMIC DNA]</scope>
    <source>
        <strain evidence="1">12SD80</strain>
    </source>
</reference>
<organism evidence="1 2">
    <name type="scientific">Puccinia coronata f. sp. avenae</name>
    <dbReference type="NCBI Taxonomy" id="200324"/>
    <lineage>
        <taxon>Eukaryota</taxon>
        <taxon>Fungi</taxon>
        <taxon>Dikarya</taxon>
        <taxon>Basidiomycota</taxon>
        <taxon>Pucciniomycotina</taxon>
        <taxon>Pucciniomycetes</taxon>
        <taxon>Pucciniales</taxon>
        <taxon>Pucciniaceae</taxon>
        <taxon>Puccinia</taxon>
    </lineage>
</organism>
<evidence type="ECO:0000313" key="1">
    <source>
        <dbReference type="EMBL" id="PLW19974.1"/>
    </source>
</evidence>
<dbReference type="GO" id="GO:1902929">
    <property type="term" value="C:plasma membrane of growing cell tip"/>
    <property type="evidence" value="ECO:0007669"/>
    <property type="project" value="TreeGrafter"/>
</dbReference>
<gene>
    <name evidence="1" type="ORF">PCASD_17713</name>
</gene>
<dbReference type="EMBL" id="PGCI01000706">
    <property type="protein sequence ID" value="PLW19974.1"/>
    <property type="molecule type" value="Genomic_DNA"/>
</dbReference>
<comment type="caution">
    <text evidence="1">The sequence shown here is derived from an EMBL/GenBank/DDBJ whole genome shotgun (WGS) entry which is preliminary data.</text>
</comment>
<proteinExistence type="predicted"/>
<evidence type="ECO:0000313" key="2">
    <source>
        <dbReference type="Proteomes" id="UP000235392"/>
    </source>
</evidence>
<accession>A0A2N5T3E2</accession>
<name>A0A2N5T3E2_9BASI</name>